<dbReference type="EMBL" id="BGZK01002143">
    <property type="protein sequence ID" value="GBP91115.1"/>
    <property type="molecule type" value="Genomic_DNA"/>
</dbReference>
<protein>
    <submittedName>
        <fullName evidence="1">Uncharacterized protein</fullName>
    </submittedName>
</protein>
<accession>A0A4C1ZWR6</accession>
<gene>
    <name evidence="1" type="ORF">EVAR_49586_1</name>
</gene>
<dbReference type="AlphaFoldDB" id="A0A4C1ZWR6"/>
<dbReference type="Proteomes" id="UP000299102">
    <property type="component" value="Unassembled WGS sequence"/>
</dbReference>
<comment type="caution">
    <text evidence="1">The sequence shown here is derived from an EMBL/GenBank/DDBJ whole genome shotgun (WGS) entry which is preliminary data.</text>
</comment>
<proteinExistence type="predicted"/>
<organism evidence="1 2">
    <name type="scientific">Eumeta variegata</name>
    <name type="common">Bagworm moth</name>
    <name type="synonym">Eumeta japonica</name>
    <dbReference type="NCBI Taxonomy" id="151549"/>
    <lineage>
        <taxon>Eukaryota</taxon>
        <taxon>Metazoa</taxon>
        <taxon>Ecdysozoa</taxon>
        <taxon>Arthropoda</taxon>
        <taxon>Hexapoda</taxon>
        <taxon>Insecta</taxon>
        <taxon>Pterygota</taxon>
        <taxon>Neoptera</taxon>
        <taxon>Endopterygota</taxon>
        <taxon>Lepidoptera</taxon>
        <taxon>Glossata</taxon>
        <taxon>Ditrysia</taxon>
        <taxon>Tineoidea</taxon>
        <taxon>Psychidae</taxon>
        <taxon>Oiketicinae</taxon>
        <taxon>Eumeta</taxon>
    </lineage>
</organism>
<keyword evidence="2" id="KW-1185">Reference proteome</keyword>
<reference evidence="1 2" key="1">
    <citation type="journal article" date="2019" name="Commun. Biol.">
        <title>The bagworm genome reveals a unique fibroin gene that provides high tensile strength.</title>
        <authorList>
            <person name="Kono N."/>
            <person name="Nakamura H."/>
            <person name="Ohtoshi R."/>
            <person name="Tomita M."/>
            <person name="Numata K."/>
            <person name="Arakawa K."/>
        </authorList>
    </citation>
    <scope>NUCLEOTIDE SEQUENCE [LARGE SCALE GENOMIC DNA]</scope>
</reference>
<sequence length="114" mass="13082">MRNRENYIVEESECFEVKVLPLVDSFEPIQLQFAMETVRLESHTIGEKGIFHRIDCTTLMTISKCETARLRARAVTQACARAPPLVSRVSTLPRHRQSARDSRGMHIVSHCVRM</sequence>
<name>A0A4C1ZWR6_EUMVA</name>
<evidence type="ECO:0000313" key="2">
    <source>
        <dbReference type="Proteomes" id="UP000299102"/>
    </source>
</evidence>
<evidence type="ECO:0000313" key="1">
    <source>
        <dbReference type="EMBL" id="GBP91115.1"/>
    </source>
</evidence>